<keyword evidence="3" id="KW-0804">Transcription</keyword>
<gene>
    <name evidence="6" type="ORF">D6C00_10820</name>
</gene>
<dbReference type="InterPro" id="IPR001647">
    <property type="entry name" value="HTH_TetR"/>
</dbReference>
<dbReference type="InterPro" id="IPR009057">
    <property type="entry name" value="Homeodomain-like_sf"/>
</dbReference>
<name>A0A426QKV4_9GAMM</name>
<keyword evidence="2 4" id="KW-0238">DNA-binding</keyword>
<evidence type="ECO:0000256" key="4">
    <source>
        <dbReference type="PROSITE-ProRule" id="PRU00335"/>
    </source>
</evidence>
<dbReference type="OrthoDB" id="5293556at2"/>
<evidence type="ECO:0000313" key="7">
    <source>
        <dbReference type="Proteomes" id="UP000287798"/>
    </source>
</evidence>
<feature type="DNA-binding region" description="H-T-H motif" evidence="4">
    <location>
        <begin position="34"/>
        <end position="53"/>
    </location>
</feature>
<dbReference type="GO" id="GO:0003700">
    <property type="term" value="F:DNA-binding transcription factor activity"/>
    <property type="evidence" value="ECO:0007669"/>
    <property type="project" value="TreeGrafter"/>
</dbReference>
<proteinExistence type="predicted"/>
<reference evidence="6 7" key="1">
    <citation type="journal article" date="2010" name="Int. J. Syst. Evol. Microbiol.">
        <title>Thiohalobacter thiocyanaticus gen. nov., sp. nov., a moderately halophilic, sulfur-oxidizing gammaproteobacterium from hypersaline lakes, that utilizes thiocyanate.</title>
        <authorList>
            <person name="Sorokin D.Y."/>
            <person name="Kovaleva O.L."/>
            <person name="Tourova T.P."/>
            <person name="Muyzer G."/>
        </authorList>
    </citation>
    <scope>NUCLEOTIDE SEQUENCE [LARGE SCALE GENOMIC DNA]</scope>
    <source>
        <strain evidence="6 7">Hrh1</strain>
    </source>
</reference>
<evidence type="ECO:0000256" key="2">
    <source>
        <dbReference type="ARBA" id="ARBA00023125"/>
    </source>
</evidence>
<dbReference type="SUPFAM" id="SSF48498">
    <property type="entry name" value="Tetracyclin repressor-like, C-terminal domain"/>
    <property type="match status" value="1"/>
</dbReference>
<dbReference type="GO" id="GO:0000976">
    <property type="term" value="F:transcription cis-regulatory region binding"/>
    <property type="evidence" value="ECO:0007669"/>
    <property type="project" value="TreeGrafter"/>
</dbReference>
<dbReference type="RefSeq" id="WP_125181735.1">
    <property type="nucleotide sequence ID" value="NZ_QZMU01000001.1"/>
</dbReference>
<dbReference type="PANTHER" id="PTHR30055:SF234">
    <property type="entry name" value="HTH-TYPE TRANSCRIPTIONAL REGULATOR BETI"/>
    <property type="match status" value="1"/>
</dbReference>
<comment type="caution">
    <text evidence="6">The sequence shown here is derived from an EMBL/GenBank/DDBJ whole genome shotgun (WGS) entry which is preliminary data.</text>
</comment>
<dbReference type="InterPro" id="IPR036271">
    <property type="entry name" value="Tet_transcr_reg_TetR-rel_C_sf"/>
</dbReference>
<dbReference type="SUPFAM" id="SSF46689">
    <property type="entry name" value="Homeodomain-like"/>
    <property type="match status" value="1"/>
</dbReference>
<dbReference type="AlphaFoldDB" id="A0A426QKV4"/>
<protein>
    <submittedName>
        <fullName evidence="6">TetR family transcriptional regulator</fullName>
    </submittedName>
</protein>
<organism evidence="6 7">
    <name type="scientific">Thiohalobacter thiocyanaticus</name>
    <dbReference type="NCBI Taxonomy" id="585455"/>
    <lineage>
        <taxon>Bacteria</taxon>
        <taxon>Pseudomonadati</taxon>
        <taxon>Pseudomonadota</taxon>
        <taxon>Gammaproteobacteria</taxon>
        <taxon>Thiohalobacterales</taxon>
        <taxon>Thiohalobacteraceae</taxon>
        <taxon>Thiohalobacter</taxon>
    </lineage>
</organism>
<keyword evidence="7" id="KW-1185">Reference proteome</keyword>
<evidence type="ECO:0000313" key="6">
    <source>
        <dbReference type="EMBL" id="RRQ22393.1"/>
    </source>
</evidence>
<sequence length="203" mass="22168">MSETRQYQTAEQRRDRAVAAVVELSATENPAGLTTARIARRMRLSEGALFRHFPNKDALWEAVAGWVAGQLTQRVAAVADEAPDPLAGLEAMFLAHIDFIAHHPGVPRLMLGELQKPAGSRARKLIEWAMGEYRERVQRLLRAGMEQGRVRADLDPAAAAVLYLGAVQGLVVQSLVAGDMQAAVHAAPGVFRIFRNGIVEREA</sequence>
<dbReference type="PROSITE" id="PS50977">
    <property type="entry name" value="HTH_TETR_2"/>
    <property type="match status" value="1"/>
</dbReference>
<dbReference type="Pfam" id="PF17932">
    <property type="entry name" value="TetR_C_24"/>
    <property type="match status" value="1"/>
</dbReference>
<evidence type="ECO:0000256" key="3">
    <source>
        <dbReference type="ARBA" id="ARBA00023163"/>
    </source>
</evidence>
<dbReference type="Proteomes" id="UP000287798">
    <property type="component" value="Unassembled WGS sequence"/>
</dbReference>
<dbReference type="Pfam" id="PF00440">
    <property type="entry name" value="TetR_N"/>
    <property type="match status" value="1"/>
</dbReference>
<feature type="domain" description="HTH tetR-type" evidence="5">
    <location>
        <begin position="11"/>
        <end position="71"/>
    </location>
</feature>
<accession>A0A426QKV4</accession>
<dbReference type="Gene3D" id="1.10.357.10">
    <property type="entry name" value="Tetracycline Repressor, domain 2"/>
    <property type="match status" value="1"/>
</dbReference>
<dbReference type="PANTHER" id="PTHR30055">
    <property type="entry name" value="HTH-TYPE TRANSCRIPTIONAL REGULATOR RUTR"/>
    <property type="match status" value="1"/>
</dbReference>
<keyword evidence="1" id="KW-0805">Transcription regulation</keyword>
<dbReference type="InterPro" id="IPR041490">
    <property type="entry name" value="KstR2_TetR_C"/>
</dbReference>
<dbReference type="InterPro" id="IPR050109">
    <property type="entry name" value="HTH-type_TetR-like_transc_reg"/>
</dbReference>
<evidence type="ECO:0000256" key="1">
    <source>
        <dbReference type="ARBA" id="ARBA00023015"/>
    </source>
</evidence>
<evidence type="ECO:0000259" key="5">
    <source>
        <dbReference type="PROSITE" id="PS50977"/>
    </source>
</evidence>
<dbReference type="EMBL" id="QZMU01000001">
    <property type="protein sequence ID" value="RRQ22393.1"/>
    <property type="molecule type" value="Genomic_DNA"/>
</dbReference>